<dbReference type="HOGENOM" id="CLU_1898807_0_0_1"/>
<reference evidence="1" key="1">
    <citation type="submission" date="2015-05" db="UniProtKB">
        <authorList>
            <consortium name="EnsemblMetazoa"/>
        </authorList>
    </citation>
    <scope>IDENTIFICATION</scope>
</reference>
<accession>T1I9Y0</accession>
<dbReference type="EnsemblMetazoa" id="RPRC013101-RA">
    <property type="protein sequence ID" value="RPRC013101-PA"/>
    <property type="gene ID" value="RPRC013101"/>
</dbReference>
<dbReference type="InParanoid" id="T1I9Y0"/>
<organism evidence="1 2">
    <name type="scientific">Rhodnius prolixus</name>
    <name type="common">Triatomid bug</name>
    <dbReference type="NCBI Taxonomy" id="13249"/>
    <lineage>
        <taxon>Eukaryota</taxon>
        <taxon>Metazoa</taxon>
        <taxon>Ecdysozoa</taxon>
        <taxon>Arthropoda</taxon>
        <taxon>Hexapoda</taxon>
        <taxon>Insecta</taxon>
        <taxon>Pterygota</taxon>
        <taxon>Neoptera</taxon>
        <taxon>Paraneoptera</taxon>
        <taxon>Hemiptera</taxon>
        <taxon>Heteroptera</taxon>
        <taxon>Panheteroptera</taxon>
        <taxon>Cimicomorpha</taxon>
        <taxon>Reduviidae</taxon>
        <taxon>Triatominae</taxon>
        <taxon>Rhodnius</taxon>
    </lineage>
</organism>
<dbReference type="Proteomes" id="UP000015103">
    <property type="component" value="Unassembled WGS sequence"/>
</dbReference>
<dbReference type="EMBL" id="ACPB03008219">
    <property type="status" value="NOT_ANNOTATED_CDS"/>
    <property type="molecule type" value="Genomic_DNA"/>
</dbReference>
<evidence type="ECO:0000313" key="2">
    <source>
        <dbReference type="Proteomes" id="UP000015103"/>
    </source>
</evidence>
<evidence type="ECO:0000313" key="1">
    <source>
        <dbReference type="EnsemblMetazoa" id="RPRC013101-PA"/>
    </source>
</evidence>
<name>T1I9Y0_RHOPR</name>
<protein>
    <submittedName>
        <fullName evidence="1">Uncharacterized protein</fullName>
    </submittedName>
</protein>
<proteinExistence type="predicted"/>
<dbReference type="AlphaFoldDB" id="T1I9Y0"/>
<keyword evidence="2" id="KW-1185">Reference proteome</keyword>
<dbReference type="VEuPathDB" id="VectorBase:RPRC013101"/>
<sequence length="134" mass="15972">MFKENFPEPTSIPELKNHVDLLVSSMKYLFYYLLAIMKLIYSQVKHIIDNPSDPESDENSLIFWREYILMMKDYIHESKNLVEKGINSWNQTISRMELIKVMAKAAVDQHRCINIFYEVSFKKLKFLIEFKNIG</sequence>